<accession>A0A4Y3PWM1</accession>
<evidence type="ECO:0000313" key="2">
    <source>
        <dbReference type="Proteomes" id="UP000316882"/>
    </source>
</evidence>
<dbReference type="Proteomes" id="UP000316882">
    <property type="component" value="Unassembled WGS sequence"/>
</dbReference>
<sequence length="72" mass="8466">MVILKEEKILDGRAILIINEFNESLVEKEINKILEDCVRPSWVEVAKAINRHLNWEYDNSQYKTLDEASSLF</sequence>
<reference evidence="1 2" key="1">
    <citation type="submission" date="2019-06" db="EMBL/GenBank/DDBJ databases">
        <title>Whole genome shotgun sequence of Brevibacillus parabrevis NBRC 12334.</title>
        <authorList>
            <person name="Hosoyama A."/>
            <person name="Uohara A."/>
            <person name="Ohji S."/>
            <person name="Ichikawa N."/>
        </authorList>
    </citation>
    <scope>NUCLEOTIDE SEQUENCE [LARGE SCALE GENOMIC DNA]</scope>
    <source>
        <strain evidence="1 2">NBRC 12334</strain>
    </source>
</reference>
<dbReference type="InterPro" id="IPR028964">
    <property type="entry name" value="Imm8"/>
</dbReference>
<comment type="caution">
    <text evidence="1">The sequence shown here is derived from an EMBL/GenBank/DDBJ whole genome shotgun (WGS) entry which is preliminary data.</text>
</comment>
<organism evidence="1 2">
    <name type="scientific">Brevibacillus parabrevis</name>
    <dbReference type="NCBI Taxonomy" id="54914"/>
    <lineage>
        <taxon>Bacteria</taxon>
        <taxon>Bacillati</taxon>
        <taxon>Bacillota</taxon>
        <taxon>Bacilli</taxon>
        <taxon>Bacillales</taxon>
        <taxon>Paenibacillaceae</taxon>
        <taxon>Brevibacillus</taxon>
    </lineage>
</organism>
<dbReference type="Pfam" id="PF15586">
    <property type="entry name" value="Imm8"/>
    <property type="match status" value="1"/>
</dbReference>
<name>A0A4Y3PWM1_BREPA</name>
<evidence type="ECO:0000313" key="1">
    <source>
        <dbReference type="EMBL" id="GEB35859.1"/>
    </source>
</evidence>
<proteinExistence type="predicted"/>
<dbReference type="EMBL" id="BJMH01000061">
    <property type="protein sequence ID" value="GEB35859.1"/>
    <property type="molecule type" value="Genomic_DNA"/>
</dbReference>
<dbReference type="AlphaFoldDB" id="A0A4Y3PWM1"/>
<keyword evidence="2" id="KW-1185">Reference proteome</keyword>
<gene>
    <name evidence="1" type="ORF">BPA01_54390</name>
</gene>
<protein>
    <submittedName>
        <fullName evidence="1">Uncharacterized protein</fullName>
    </submittedName>
</protein>